<evidence type="ECO:0000313" key="2">
    <source>
        <dbReference type="EMBL" id="MBJ3808388.1"/>
    </source>
</evidence>
<keyword evidence="1" id="KW-0812">Transmembrane</keyword>
<evidence type="ECO:0000256" key="1">
    <source>
        <dbReference type="SAM" id="Phobius"/>
    </source>
</evidence>
<sequence>MEGLEIPGLSEADMGLGVDAVAGLGAEVGAGLGEEAVAGPGEEGPGEEVVELGEAERARLVGEVPDRRVVLIGAAVLVSCAAFVLVLRGLY</sequence>
<dbReference type="EMBL" id="JAEKOZ010000008">
    <property type="protein sequence ID" value="MBJ3808388.1"/>
    <property type="molecule type" value="Genomic_DNA"/>
</dbReference>
<gene>
    <name evidence="2" type="ORF">JGB26_14910</name>
</gene>
<dbReference type="Proteomes" id="UP000634780">
    <property type="component" value="Unassembled WGS sequence"/>
</dbReference>
<protein>
    <submittedName>
        <fullName evidence="2">Uncharacterized protein</fullName>
    </submittedName>
</protein>
<accession>A0ABS0X5A8</accession>
<name>A0ABS0X5A8_9ACTN</name>
<organism evidence="2 3">
    <name type="scientific">Streptomyces flavofungini</name>
    <dbReference type="NCBI Taxonomy" id="68200"/>
    <lineage>
        <taxon>Bacteria</taxon>
        <taxon>Bacillati</taxon>
        <taxon>Actinomycetota</taxon>
        <taxon>Actinomycetes</taxon>
        <taxon>Kitasatosporales</taxon>
        <taxon>Streptomycetaceae</taxon>
        <taxon>Streptomyces</taxon>
    </lineage>
</organism>
<evidence type="ECO:0000313" key="3">
    <source>
        <dbReference type="Proteomes" id="UP000634780"/>
    </source>
</evidence>
<proteinExistence type="predicted"/>
<reference evidence="2 3" key="1">
    <citation type="submission" date="2020-12" db="EMBL/GenBank/DDBJ databases">
        <title>Streptomyces typhae sp. nov., a novel endophytic actinomycete isolated from the root of cattail pollen (Typha angustifolia L.).</title>
        <authorList>
            <person name="Peng C."/>
            <person name="Liu C."/>
        </authorList>
    </citation>
    <scope>NUCLEOTIDE SEQUENCE [LARGE SCALE GENOMIC DNA]</scope>
    <source>
        <strain evidence="2 3">JCM 4753</strain>
    </source>
</reference>
<dbReference type="RefSeq" id="WP_190117490.1">
    <property type="nucleotide sequence ID" value="NZ_BMVR01000008.1"/>
</dbReference>
<keyword evidence="3" id="KW-1185">Reference proteome</keyword>
<keyword evidence="1" id="KW-0472">Membrane</keyword>
<feature type="transmembrane region" description="Helical" evidence="1">
    <location>
        <begin position="69"/>
        <end position="90"/>
    </location>
</feature>
<keyword evidence="1" id="KW-1133">Transmembrane helix</keyword>
<comment type="caution">
    <text evidence="2">The sequence shown here is derived from an EMBL/GenBank/DDBJ whole genome shotgun (WGS) entry which is preliminary data.</text>
</comment>